<dbReference type="InterPro" id="IPR004043">
    <property type="entry name" value="LCCL"/>
</dbReference>
<feature type="region of interest" description="Disordered" evidence="2">
    <location>
        <begin position="249"/>
        <end position="280"/>
    </location>
</feature>
<dbReference type="SMART" id="SM00327">
    <property type="entry name" value="VWA"/>
    <property type="match status" value="2"/>
</dbReference>
<dbReference type="PRINTS" id="PR00453">
    <property type="entry name" value="VWFADOMAIN"/>
</dbReference>
<evidence type="ECO:0000313" key="8">
    <source>
        <dbReference type="VGNC" id="VGNC:24910"/>
    </source>
</evidence>
<dbReference type="CDD" id="cd01472">
    <property type="entry name" value="vWA_collagen"/>
    <property type="match status" value="1"/>
</dbReference>
<feature type="signal peptide" evidence="3">
    <location>
        <begin position="1"/>
        <end position="26"/>
    </location>
</feature>
<dbReference type="Pfam" id="PF00092">
    <property type="entry name" value="VWA"/>
    <property type="match status" value="2"/>
</dbReference>
<dbReference type="GeneTree" id="ENSGT00940000159330"/>
<feature type="domain" description="VWFA" evidence="4">
    <location>
        <begin position="544"/>
        <end position="717"/>
    </location>
</feature>
<dbReference type="SUPFAM" id="SSF53300">
    <property type="entry name" value="vWA-like"/>
    <property type="match status" value="2"/>
</dbReference>
<dbReference type="PANTHER" id="PTHR24020:SF23">
    <property type="entry name" value="VITRIN"/>
    <property type="match status" value="1"/>
</dbReference>
<dbReference type="HOGENOM" id="CLU_019512_0_0_1"/>
<dbReference type="GO" id="GO:0005539">
    <property type="term" value="F:glycosaminoglycan binding"/>
    <property type="evidence" value="ECO:0007669"/>
    <property type="project" value="Ensembl"/>
</dbReference>
<keyword evidence="1" id="KW-0325">Glycoprotein</keyword>
<dbReference type="SMART" id="SM00603">
    <property type="entry name" value="LCCL"/>
    <property type="match status" value="1"/>
</dbReference>
<dbReference type="GO" id="GO:0021510">
    <property type="term" value="P:spinal cord development"/>
    <property type="evidence" value="ECO:0007669"/>
    <property type="project" value="Ensembl"/>
</dbReference>
<dbReference type="VGNC" id="VGNC:24910">
    <property type="gene designation" value="VIT"/>
</dbReference>
<evidence type="ECO:0000256" key="1">
    <source>
        <dbReference type="ARBA" id="ARBA00023180"/>
    </source>
</evidence>
<dbReference type="Proteomes" id="UP000002281">
    <property type="component" value="Chromosome 15"/>
</dbReference>
<keyword evidence="7" id="KW-1185">Reference proteome</keyword>
<dbReference type="GO" id="GO:0005614">
    <property type="term" value="C:interstitial matrix"/>
    <property type="evidence" value="ECO:0000318"/>
    <property type="project" value="GO_Central"/>
</dbReference>
<reference evidence="6 7" key="1">
    <citation type="journal article" date="2009" name="Science">
        <title>Genome sequence, comparative analysis, and population genetics of the domestic horse.</title>
        <authorList>
            <consortium name="Broad Institute Genome Sequencing Platform"/>
            <consortium name="Broad Institute Whole Genome Assembly Team"/>
            <person name="Wade C.M."/>
            <person name="Giulotto E."/>
            <person name="Sigurdsson S."/>
            <person name="Zoli M."/>
            <person name="Gnerre S."/>
            <person name="Imsland F."/>
            <person name="Lear T.L."/>
            <person name="Adelson D.L."/>
            <person name="Bailey E."/>
            <person name="Bellone R.R."/>
            <person name="Bloecker H."/>
            <person name="Distl O."/>
            <person name="Edgar R.C."/>
            <person name="Garber M."/>
            <person name="Leeb T."/>
            <person name="Mauceli E."/>
            <person name="MacLeod J.N."/>
            <person name="Penedo M.C.T."/>
            <person name="Raison J.M."/>
            <person name="Sharpe T."/>
            <person name="Vogel J."/>
            <person name="Andersson L."/>
            <person name="Antczak D.F."/>
            <person name="Biagi T."/>
            <person name="Binns M.M."/>
            <person name="Chowdhary B.P."/>
            <person name="Coleman S.J."/>
            <person name="Della Valle G."/>
            <person name="Fryc S."/>
            <person name="Guerin G."/>
            <person name="Hasegawa T."/>
            <person name="Hill E.W."/>
            <person name="Jurka J."/>
            <person name="Kiialainen A."/>
            <person name="Lindgren G."/>
            <person name="Liu J."/>
            <person name="Magnani E."/>
            <person name="Mickelson J.R."/>
            <person name="Murray J."/>
            <person name="Nergadze S.G."/>
            <person name="Onofrio R."/>
            <person name="Pedroni S."/>
            <person name="Piras M.F."/>
            <person name="Raudsepp T."/>
            <person name="Rocchi M."/>
            <person name="Roeed K.H."/>
            <person name="Ryder O.A."/>
            <person name="Searle S."/>
            <person name="Skow L."/>
            <person name="Swinburne J.E."/>
            <person name="Syvaenen A.C."/>
            <person name="Tozaki T."/>
            <person name="Valberg S.J."/>
            <person name="Vaudin M."/>
            <person name="White J.R."/>
            <person name="Zody M.C."/>
            <person name="Lander E.S."/>
            <person name="Lindblad-Toh K."/>
        </authorList>
    </citation>
    <scope>NUCLEOTIDE SEQUENCE [LARGE SCALE GENOMIC DNA]</scope>
    <source>
        <strain evidence="6 7">Thoroughbred</strain>
    </source>
</reference>
<dbReference type="InterPro" id="IPR036609">
    <property type="entry name" value="LCCL_sf"/>
</dbReference>
<sequence>MEIVVLTMKASVIEMFLVLLVTGIHSNKETTKKVKRPKFTVPQINCDVKAGKIINPEFVVKCPAGCQDPRYHVYGTDIYASYSSVCGAAVHRNNRNATKEGPEDWRRNVTAVVMAWRQMGTGKVRRRVTGGPAWSAVGLGSRKEDRSGVLDNSGGKILVRKVAGQSGYKGSYSNGVQSLSLPRWRESFIVSEAKPQKGVTYPSALTYSSSKSPAAKAGETTKAYQKPSVPGTTAQPVTLIRVLRTTTAEATHTTTLSKPSPSAGSSTSSPRPQPMGQRSQELELWSTTVYTSSPSSAGTNPGETDLWKPGSVLLNAGFVPKEELSTQSSEPVSQGDPSCKIDLSFLIDGSASIGKRRFRIQKQFLADVAQALHIGPAGPLMGVVQYGDNPATHFNLKTHVSSRDLKTAIEKITQRGGLSNVGRAISFVTKNFFSKVNGNRGGAPNVAVVIVDGWPTDKVEEASRLARESGINIFFITIEGAVENEKQYVIEPNFANKAVCRTNGFYSLNVQSWFSLHKTVQPLVKRVCDTERLACSKTCFNSADIGFVIDGSSSVGTSNFRTVLQFVANLSKEFEISDTDTRIGAVQYTYEQRLEFGFDDYNTKPDILNAIKRVGYWSGGTSTGAAINYALEQLFKKSKPNKRKLMILITDGRSYDDVRIPAMVAHHKGVITYAIGVAWAAQDELEVIATHPAKDHSFFVDEFDNLYKSVPKIIQNICTEFNSQPRN</sequence>
<evidence type="ECO:0000259" key="5">
    <source>
        <dbReference type="PROSITE" id="PS50820"/>
    </source>
</evidence>
<dbReference type="FunFam" id="3.40.50.410:FF:000025">
    <property type="entry name" value="Vitrin"/>
    <property type="match status" value="1"/>
</dbReference>
<accession>F6QP96</accession>
<dbReference type="Ensembl" id="ENSECAT00000004661.4">
    <property type="protein sequence ID" value="ENSECAP00000003235.3"/>
    <property type="gene ID" value="ENSECAG00000003318.4"/>
</dbReference>
<protein>
    <submittedName>
        <fullName evidence="6">Vitrin</fullName>
    </submittedName>
</protein>
<dbReference type="AlphaFoldDB" id="F6QP96"/>
<dbReference type="InterPro" id="IPR050525">
    <property type="entry name" value="ECM_Assembly_Org"/>
</dbReference>
<evidence type="ECO:0000256" key="3">
    <source>
        <dbReference type="SAM" id="SignalP"/>
    </source>
</evidence>
<dbReference type="FunFam" id="3.40.50.410:FF:000009">
    <property type="entry name" value="Putative vitrin"/>
    <property type="match status" value="1"/>
</dbReference>
<evidence type="ECO:0000259" key="4">
    <source>
        <dbReference type="PROSITE" id="PS50234"/>
    </source>
</evidence>
<feature type="chain" id="PRO_5040182011" evidence="3">
    <location>
        <begin position="27"/>
        <end position="727"/>
    </location>
</feature>
<dbReference type="PROSITE" id="PS50234">
    <property type="entry name" value="VWFA"/>
    <property type="match status" value="2"/>
</dbReference>
<dbReference type="Gene3D" id="3.40.50.410">
    <property type="entry name" value="von Willebrand factor, type A domain"/>
    <property type="match status" value="2"/>
</dbReference>
<feature type="domain" description="VWFA" evidence="4">
    <location>
        <begin position="342"/>
        <end position="527"/>
    </location>
</feature>
<dbReference type="InterPro" id="IPR002035">
    <property type="entry name" value="VWF_A"/>
</dbReference>
<feature type="domain" description="LCCL" evidence="5">
    <location>
        <begin position="40"/>
        <end position="188"/>
    </location>
</feature>
<name>F6QP96_HORSE</name>
<dbReference type="PROSITE" id="PS50820">
    <property type="entry name" value="LCCL"/>
    <property type="match status" value="1"/>
</dbReference>
<keyword evidence="3" id="KW-0732">Signal</keyword>
<dbReference type="GO" id="GO:0010811">
    <property type="term" value="P:positive regulation of cell-substrate adhesion"/>
    <property type="evidence" value="ECO:0000318"/>
    <property type="project" value="GO_Central"/>
</dbReference>
<dbReference type="ExpressionAtlas" id="F6QP96">
    <property type="expression patterns" value="baseline"/>
</dbReference>
<dbReference type="PANTHER" id="PTHR24020">
    <property type="entry name" value="COLLAGEN ALPHA"/>
    <property type="match status" value="1"/>
</dbReference>
<dbReference type="GO" id="GO:0030198">
    <property type="term" value="P:extracellular matrix organization"/>
    <property type="evidence" value="ECO:0000318"/>
    <property type="project" value="GO_Central"/>
</dbReference>
<organism evidence="6 7">
    <name type="scientific">Equus caballus</name>
    <name type="common">Horse</name>
    <dbReference type="NCBI Taxonomy" id="9796"/>
    <lineage>
        <taxon>Eukaryota</taxon>
        <taxon>Metazoa</taxon>
        <taxon>Chordata</taxon>
        <taxon>Craniata</taxon>
        <taxon>Vertebrata</taxon>
        <taxon>Euteleostomi</taxon>
        <taxon>Mammalia</taxon>
        <taxon>Eutheria</taxon>
        <taxon>Laurasiatheria</taxon>
        <taxon>Perissodactyla</taxon>
        <taxon>Equidae</taxon>
        <taxon>Equus</taxon>
    </lineage>
</organism>
<dbReference type="Gene3D" id="2.170.130.20">
    <property type="entry name" value="LCCL-like domain"/>
    <property type="match status" value="2"/>
</dbReference>
<evidence type="ECO:0000313" key="7">
    <source>
        <dbReference type="Proteomes" id="UP000002281"/>
    </source>
</evidence>
<feature type="region of interest" description="Disordered" evidence="2">
    <location>
        <begin position="205"/>
        <end position="232"/>
    </location>
</feature>
<dbReference type="Pfam" id="PF03815">
    <property type="entry name" value="LCCL"/>
    <property type="match status" value="2"/>
</dbReference>
<reference evidence="6" key="3">
    <citation type="submission" date="2025-09" db="UniProtKB">
        <authorList>
            <consortium name="Ensembl"/>
        </authorList>
    </citation>
    <scope>IDENTIFICATION</scope>
    <source>
        <strain evidence="6">Thoroughbred</strain>
    </source>
</reference>
<gene>
    <name evidence="6 8" type="primary">VIT</name>
</gene>
<evidence type="ECO:0000256" key="2">
    <source>
        <dbReference type="SAM" id="MobiDB-lite"/>
    </source>
</evidence>
<proteinExistence type="predicted"/>
<dbReference type="SUPFAM" id="SSF69848">
    <property type="entry name" value="LCCL domain"/>
    <property type="match status" value="2"/>
</dbReference>
<dbReference type="Bgee" id="ENSECAG00000003318">
    <property type="expression patterns" value="Expressed in articular cartilage of joint and 18 other cell types or tissues"/>
</dbReference>
<reference evidence="6" key="2">
    <citation type="submission" date="2025-08" db="UniProtKB">
        <authorList>
            <consortium name="Ensembl"/>
        </authorList>
    </citation>
    <scope>IDENTIFICATION</scope>
    <source>
        <strain evidence="6">Thoroughbred</strain>
    </source>
</reference>
<dbReference type="InterPro" id="IPR036465">
    <property type="entry name" value="vWFA_dom_sf"/>
</dbReference>
<feature type="compositionally biased region" description="Low complexity" evidence="2">
    <location>
        <begin position="249"/>
        <end position="270"/>
    </location>
</feature>
<evidence type="ECO:0000313" key="6">
    <source>
        <dbReference type="Ensembl" id="ENSECAP00000003235.3"/>
    </source>
</evidence>